<protein>
    <submittedName>
        <fullName evidence="2">Uncharacterized protein</fullName>
    </submittedName>
</protein>
<sequence length="166" mass="18493">MAQSKAEQARIAERRTEMFRRRRAGESMTSIAADFGVSRATLSSDFTRAYRAYLEEEKAEADVWRRFQTDRYEQLLAAVWPEAIDGDVRANEQASKLIDKLCRLNGWDVPVKAEVSGPDGGPIALASGSLEEMEQLFNIARQVNEDEGDEGDEETGVDEDEDADAG</sequence>
<accession>A0ABN1DX48</accession>
<feature type="compositionally biased region" description="Acidic residues" evidence="1">
    <location>
        <begin position="145"/>
        <end position="166"/>
    </location>
</feature>
<feature type="region of interest" description="Disordered" evidence="1">
    <location>
        <begin position="142"/>
        <end position="166"/>
    </location>
</feature>
<evidence type="ECO:0000313" key="3">
    <source>
        <dbReference type="Proteomes" id="UP001501576"/>
    </source>
</evidence>
<reference evidence="2 3" key="1">
    <citation type="journal article" date="2019" name="Int. J. Syst. Evol. Microbiol.">
        <title>The Global Catalogue of Microorganisms (GCM) 10K type strain sequencing project: providing services to taxonomists for standard genome sequencing and annotation.</title>
        <authorList>
            <consortium name="The Broad Institute Genomics Platform"/>
            <consortium name="The Broad Institute Genome Sequencing Center for Infectious Disease"/>
            <person name="Wu L."/>
            <person name="Ma J."/>
        </authorList>
    </citation>
    <scope>NUCLEOTIDE SEQUENCE [LARGE SCALE GENOMIC DNA]</scope>
    <source>
        <strain evidence="2 3">JCM 5052</strain>
    </source>
</reference>
<evidence type="ECO:0000256" key="1">
    <source>
        <dbReference type="SAM" id="MobiDB-lite"/>
    </source>
</evidence>
<dbReference type="EMBL" id="BAAABZ010000071">
    <property type="protein sequence ID" value="GAA0554549.1"/>
    <property type="molecule type" value="Genomic_DNA"/>
</dbReference>
<proteinExistence type="predicted"/>
<evidence type="ECO:0000313" key="2">
    <source>
        <dbReference type="EMBL" id="GAA0554549.1"/>
    </source>
</evidence>
<gene>
    <name evidence="2" type="ORF">GCM10010390_65810</name>
</gene>
<comment type="caution">
    <text evidence="2">The sequence shown here is derived from an EMBL/GenBank/DDBJ whole genome shotgun (WGS) entry which is preliminary data.</text>
</comment>
<dbReference type="Proteomes" id="UP001501576">
    <property type="component" value="Unassembled WGS sequence"/>
</dbReference>
<name>A0ABN1DX48_9ACTN</name>
<keyword evidence="3" id="KW-1185">Reference proteome</keyword>
<organism evidence="2 3">
    <name type="scientific">Streptomyces mordarskii</name>
    <dbReference type="NCBI Taxonomy" id="1226758"/>
    <lineage>
        <taxon>Bacteria</taxon>
        <taxon>Bacillati</taxon>
        <taxon>Actinomycetota</taxon>
        <taxon>Actinomycetes</taxon>
        <taxon>Kitasatosporales</taxon>
        <taxon>Streptomycetaceae</taxon>
        <taxon>Streptomyces</taxon>
    </lineage>
</organism>